<accession>A0ABT4YRL2</accession>
<dbReference type="InterPro" id="IPR023374">
    <property type="entry name" value="AttH-like_dom_sf"/>
</dbReference>
<dbReference type="InterPro" id="IPR010791">
    <property type="entry name" value="AttH_dom"/>
</dbReference>
<organism evidence="2 3">
    <name type="scientific">Vibrio algarum</name>
    <dbReference type="NCBI Taxonomy" id="3020714"/>
    <lineage>
        <taxon>Bacteria</taxon>
        <taxon>Pseudomonadati</taxon>
        <taxon>Pseudomonadota</taxon>
        <taxon>Gammaproteobacteria</taxon>
        <taxon>Vibrionales</taxon>
        <taxon>Vibrionaceae</taxon>
        <taxon>Vibrio</taxon>
    </lineage>
</organism>
<dbReference type="EMBL" id="JAQLOI010000001">
    <property type="protein sequence ID" value="MDB1124194.1"/>
    <property type="molecule type" value="Genomic_DNA"/>
</dbReference>
<gene>
    <name evidence="2" type="ORF">PGX00_11240</name>
</gene>
<proteinExistence type="predicted"/>
<evidence type="ECO:0000313" key="2">
    <source>
        <dbReference type="EMBL" id="MDB1124194.1"/>
    </source>
</evidence>
<feature type="domain" description="AttH" evidence="1">
    <location>
        <begin position="36"/>
        <end position="215"/>
    </location>
</feature>
<keyword evidence="3" id="KW-1185">Reference proteome</keyword>
<reference evidence="2 3" key="1">
    <citation type="submission" date="2023-01" db="EMBL/GenBank/DDBJ databases">
        <title>Vibrio sp. KJ40-1 sp.nov, isolated from marine algae.</title>
        <authorList>
            <person name="Butt M."/>
            <person name="Kim J.M.J."/>
            <person name="Jeon C.O.C."/>
        </authorList>
    </citation>
    <scope>NUCLEOTIDE SEQUENCE [LARGE SCALE GENOMIC DNA]</scope>
    <source>
        <strain evidence="2 3">KJ40-1</strain>
    </source>
</reference>
<evidence type="ECO:0000313" key="3">
    <source>
        <dbReference type="Proteomes" id="UP001210678"/>
    </source>
</evidence>
<dbReference type="Proteomes" id="UP001210678">
    <property type="component" value="Unassembled WGS sequence"/>
</dbReference>
<dbReference type="Gene3D" id="2.40.370.10">
    <property type="entry name" value="AttH-like domain"/>
    <property type="match status" value="2"/>
</dbReference>
<name>A0ABT4YRL2_9VIBR</name>
<dbReference type="PANTHER" id="PTHR38591">
    <property type="entry name" value="HYDROLASE"/>
    <property type="match status" value="1"/>
</dbReference>
<dbReference type="SUPFAM" id="SSF159245">
    <property type="entry name" value="AttH-like"/>
    <property type="match status" value="1"/>
</dbReference>
<dbReference type="Pfam" id="PF17186">
    <property type="entry name" value="Lipocalin_9"/>
    <property type="match status" value="1"/>
</dbReference>
<comment type="caution">
    <text evidence="2">The sequence shown here is derived from an EMBL/GenBank/DDBJ whole genome shotgun (WGS) entry which is preliminary data.</text>
</comment>
<dbReference type="PANTHER" id="PTHR38591:SF1">
    <property type="entry name" value="BLL1000 PROTEIN"/>
    <property type="match status" value="1"/>
</dbReference>
<protein>
    <submittedName>
        <fullName evidence="2">Lipocalin-like domain-containing protein</fullName>
    </submittedName>
</protein>
<sequence length="342" mass="38742">MSNTLGQSSSGYAAVLPETKLAFPYDHLPHPTFRQEWWYLTANLETESGKQIGVQWTQFRMAMSPEAEARIQTEALTKSQGWATNQLYLAHTAVTTKDTHLANEKWSREHPKFSAVSASPFEIKLDNWTWEAQGDDLFPALLTVESDQFDYRLALTNDSPLQLQGENGYSRKSADGSVASHYYSQPFIDVKGEVKLNGELISVTGTAWLDREWSSQFLADSQQGWDWFALRLHDGSTLMLFQLRPSNAEQKSFYSGRRMYPDGRGENIPSADISMTPLDYHQVDEGSYPVVWNIVIPTQQINLNINALNKEAKMPLSIPYWEGPVYFNGSHTGEGYMELTGY</sequence>
<dbReference type="Pfam" id="PF07143">
    <property type="entry name" value="CrtC"/>
    <property type="match status" value="1"/>
</dbReference>
<evidence type="ECO:0000259" key="1">
    <source>
        <dbReference type="Pfam" id="PF07143"/>
    </source>
</evidence>